<keyword evidence="3" id="KW-0282">Flagellum</keyword>
<comment type="subcellular location">
    <subcellularLocation>
        <location evidence="1">Periplasm</location>
    </subcellularLocation>
</comment>
<dbReference type="InterPro" id="IPR017585">
    <property type="entry name" value="SAF_FlgA"/>
</dbReference>
<keyword evidence="1" id="KW-1005">Bacterial flagellum biogenesis</keyword>
<dbReference type="Gene3D" id="3.90.1210.10">
    <property type="entry name" value="Antifreeze-like/N-acetylneuraminic acid synthase C-terminal domain"/>
    <property type="match status" value="1"/>
</dbReference>
<evidence type="ECO:0000256" key="1">
    <source>
        <dbReference type="RuleBase" id="RU362063"/>
    </source>
</evidence>
<keyword evidence="4" id="KW-1185">Reference proteome</keyword>
<keyword evidence="1" id="KW-0574">Periplasm</keyword>
<gene>
    <name evidence="3" type="primary">flgA</name>
    <name evidence="3" type="ORF">ZA01_06510</name>
</gene>
<reference evidence="3 4" key="1">
    <citation type="submission" date="2019-07" db="EMBL/GenBank/DDBJ databases">
        <title>Rapid identification of Enteric Bacteria from Whole Genome Sequences (WGS) using Average Nucleotide Identity (ANI).</title>
        <authorList>
            <person name="Lane C."/>
        </authorList>
    </citation>
    <scope>NUCLEOTIDE SEQUENCE [LARGE SCALE GENOMIC DNA]</scope>
    <source>
        <strain evidence="3 4">2011D-8905</strain>
    </source>
</reference>
<feature type="domain" description="Flagella basal body P-ring formation protein FlgA SAF" evidence="2">
    <location>
        <begin position="107"/>
        <end position="227"/>
    </location>
</feature>
<name>A0ABY3G2E3_9BACT</name>
<proteinExistence type="inferred from homology"/>
<comment type="function">
    <text evidence="1">Involved in the assembly process of the P-ring formation. It may associate with FlgF on the rod constituting a structure essential for the P-ring assembly or may act as a modulator protein for the P-ring assembly.</text>
</comment>
<dbReference type="PANTHER" id="PTHR36307:SF1">
    <property type="entry name" value="FLAGELLA BASAL BODY P-RING FORMATION PROTEIN FLGA"/>
    <property type="match status" value="1"/>
</dbReference>
<comment type="similarity">
    <text evidence="1">Belongs to the FlgA family.</text>
</comment>
<dbReference type="NCBIfam" id="TIGR03170">
    <property type="entry name" value="flgA_cterm"/>
    <property type="match status" value="1"/>
</dbReference>
<sequence length="228" mass="26458">MVLRLELIIRKVILFLFFYTLGFASNFDEVKLALIKEFKINYPEIEIISLELNTQSSLPQDFNQYMFLKLGNHNFDKADGFIKAEFKTPEQYKKNIFFKYFLKAKLEVLQSTRPISRNENLSPSSFKIIKIPFDKVSSGVLKKSEIVGLIAKGNIRENVVLKYNMFKTKTLIQRNDSVYGIVKDGELSMMIELKAMQSGNLNQRIRLKNKDGKTVYGKVISKNYVEIK</sequence>
<dbReference type="Gene3D" id="2.30.30.760">
    <property type="match status" value="1"/>
</dbReference>
<evidence type="ECO:0000313" key="4">
    <source>
        <dbReference type="Proteomes" id="UP000321614"/>
    </source>
</evidence>
<organism evidence="3 4">
    <name type="scientific">Campylobacter insulaenigrae</name>
    <dbReference type="NCBI Taxonomy" id="260714"/>
    <lineage>
        <taxon>Bacteria</taxon>
        <taxon>Pseudomonadati</taxon>
        <taxon>Campylobacterota</taxon>
        <taxon>Epsilonproteobacteria</taxon>
        <taxon>Campylobacterales</taxon>
        <taxon>Campylobacteraceae</taxon>
        <taxon>Campylobacter</taxon>
    </lineage>
</organism>
<dbReference type="Pfam" id="PF13144">
    <property type="entry name" value="ChapFlgA"/>
    <property type="match status" value="1"/>
</dbReference>
<protein>
    <recommendedName>
        <fullName evidence="1">Flagella basal body P-ring formation protein FlgA</fullName>
    </recommendedName>
</protein>
<dbReference type="EMBL" id="VOAW01000016">
    <property type="protein sequence ID" value="TWO23909.1"/>
    <property type="molecule type" value="Genomic_DNA"/>
</dbReference>
<keyword evidence="3" id="KW-0966">Cell projection</keyword>
<comment type="caution">
    <text evidence="3">The sequence shown here is derived from an EMBL/GenBank/DDBJ whole genome shotgun (WGS) entry which is preliminary data.</text>
</comment>
<dbReference type="InterPro" id="IPR039246">
    <property type="entry name" value="Flagellar_FlgA"/>
</dbReference>
<evidence type="ECO:0000259" key="2">
    <source>
        <dbReference type="Pfam" id="PF13144"/>
    </source>
</evidence>
<dbReference type="Proteomes" id="UP000321614">
    <property type="component" value="Unassembled WGS sequence"/>
</dbReference>
<dbReference type="PANTHER" id="PTHR36307">
    <property type="entry name" value="FLAGELLA BASAL BODY P-RING FORMATION PROTEIN FLGA"/>
    <property type="match status" value="1"/>
</dbReference>
<keyword evidence="3" id="KW-0969">Cilium</keyword>
<dbReference type="CDD" id="cd11614">
    <property type="entry name" value="SAF_CpaB_FlgA_like"/>
    <property type="match status" value="1"/>
</dbReference>
<accession>A0ABY3G2E3</accession>
<evidence type="ECO:0000313" key="3">
    <source>
        <dbReference type="EMBL" id="TWO23909.1"/>
    </source>
</evidence>